<accession>A0A1F4UJA0</accession>
<protein>
    <recommendedName>
        <fullName evidence="4">Glycosyl transferase family 1 domain-containing protein</fullName>
    </recommendedName>
</protein>
<keyword evidence="1" id="KW-0472">Membrane</keyword>
<keyword evidence="1" id="KW-0812">Transmembrane</keyword>
<evidence type="ECO:0000256" key="1">
    <source>
        <dbReference type="SAM" id="Phobius"/>
    </source>
</evidence>
<dbReference type="Proteomes" id="UP000176583">
    <property type="component" value="Unassembled WGS sequence"/>
</dbReference>
<evidence type="ECO:0008006" key="4">
    <source>
        <dbReference type="Google" id="ProtNLM"/>
    </source>
</evidence>
<proteinExistence type="predicted"/>
<dbReference type="PANTHER" id="PTHR12526">
    <property type="entry name" value="GLYCOSYLTRANSFERASE"/>
    <property type="match status" value="1"/>
</dbReference>
<organism evidence="2 3">
    <name type="scientific">candidate division WWE3 bacterium RBG_19FT_COMBO_53_11</name>
    <dbReference type="NCBI Taxonomy" id="1802613"/>
    <lineage>
        <taxon>Bacteria</taxon>
        <taxon>Katanobacteria</taxon>
    </lineage>
</organism>
<sequence length="411" mass="46879">MEKRRVLYLISRENILEPGVLKSQALDLAGKIVKSGADTKITVLNLPSINRFFKYFRNYSAVKKYAWNMGVKLVIIPIFPIGRSFMPVWAIPFFVLQTVPLVTFFILRHHINIIHARSYLSALTALTVKRFIGRIRVAFDTRSLYLQEAKTYGSWVESNSNYKFWQGLEKKMFENSDEVVVQASKTVDYVKKTSPKASVSLIPSPVDADKFKMSVRDRLNGRRKLGIADDFVFVYSGRLGGYHDPEFLAKFYSAVRRYVKRPHFLVATYSDPAPFMRSLKNLDIGDREVTVLNNPPLEKILPLADAGFHIYDDIPIAPYASSVKMPEYASSGLPVIVTPNMVSVADLVRDNRFGVVVDPYDPKDIRSKMQKLVKERETFKKNALKLAREYFSVGVCAAKYIKIYDELIKTG</sequence>
<dbReference type="Pfam" id="PF13692">
    <property type="entry name" value="Glyco_trans_1_4"/>
    <property type="match status" value="1"/>
</dbReference>
<feature type="transmembrane region" description="Helical" evidence="1">
    <location>
        <begin position="88"/>
        <end position="107"/>
    </location>
</feature>
<reference evidence="2 3" key="1">
    <citation type="journal article" date="2016" name="Nat. Commun.">
        <title>Thousands of microbial genomes shed light on interconnected biogeochemical processes in an aquifer system.</title>
        <authorList>
            <person name="Anantharaman K."/>
            <person name="Brown C.T."/>
            <person name="Hug L.A."/>
            <person name="Sharon I."/>
            <person name="Castelle C.J."/>
            <person name="Probst A.J."/>
            <person name="Thomas B.C."/>
            <person name="Singh A."/>
            <person name="Wilkins M.J."/>
            <person name="Karaoz U."/>
            <person name="Brodie E.L."/>
            <person name="Williams K.H."/>
            <person name="Hubbard S.S."/>
            <person name="Banfield J.F."/>
        </authorList>
    </citation>
    <scope>NUCLEOTIDE SEQUENCE [LARGE SCALE GENOMIC DNA]</scope>
</reference>
<dbReference type="AlphaFoldDB" id="A0A1F4UJA0"/>
<evidence type="ECO:0000313" key="2">
    <source>
        <dbReference type="EMBL" id="OGC44890.1"/>
    </source>
</evidence>
<gene>
    <name evidence="2" type="ORF">A2V54_00200</name>
</gene>
<name>A0A1F4UJA0_UNCKA</name>
<comment type="caution">
    <text evidence="2">The sequence shown here is derived from an EMBL/GenBank/DDBJ whole genome shotgun (WGS) entry which is preliminary data.</text>
</comment>
<feature type="transmembrane region" description="Helical" evidence="1">
    <location>
        <begin position="65"/>
        <end position="82"/>
    </location>
</feature>
<dbReference type="STRING" id="1802613.A2V54_00200"/>
<evidence type="ECO:0000313" key="3">
    <source>
        <dbReference type="Proteomes" id="UP000176583"/>
    </source>
</evidence>
<dbReference type="SUPFAM" id="SSF53756">
    <property type="entry name" value="UDP-Glycosyltransferase/glycogen phosphorylase"/>
    <property type="match status" value="1"/>
</dbReference>
<dbReference type="EMBL" id="MEUW01000005">
    <property type="protein sequence ID" value="OGC44890.1"/>
    <property type="molecule type" value="Genomic_DNA"/>
</dbReference>
<keyword evidence="1" id="KW-1133">Transmembrane helix</keyword>
<dbReference type="Gene3D" id="3.40.50.2000">
    <property type="entry name" value="Glycogen Phosphorylase B"/>
    <property type="match status" value="2"/>
</dbReference>